<dbReference type="InterPro" id="IPR036388">
    <property type="entry name" value="WH-like_DNA-bd_sf"/>
</dbReference>
<name>A0A4V6ML22_9GAMM</name>
<protein>
    <submittedName>
        <fullName evidence="6">SMC-Scp complex subunit ScpB</fullName>
    </submittedName>
</protein>
<proteinExistence type="predicted"/>
<evidence type="ECO:0000313" key="6">
    <source>
        <dbReference type="EMBL" id="TAA46556.1"/>
    </source>
</evidence>
<keyword evidence="2" id="KW-0132">Cell division</keyword>
<feature type="compositionally biased region" description="Low complexity" evidence="5">
    <location>
        <begin position="266"/>
        <end position="292"/>
    </location>
</feature>
<dbReference type="EMBL" id="SHMG01000001">
    <property type="protein sequence ID" value="TAA46556.1"/>
    <property type="molecule type" value="Genomic_DNA"/>
</dbReference>
<dbReference type="Gene3D" id="1.10.10.10">
    <property type="entry name" value="Winged helix-like DNA-binding domain superfamily/Winged helix DNA-binding domain"/>
    <property type="match status" value="2"/>
</dbReference>
<evidence type="ECO:0000256" key="3">
    <source>
        <dbReference type="ARBA" id="ARBA00022829"/>
    </source>
</evidence>
<dbReference type="Proteomes" id="UP000294164">
    <property type="component" value="Unassembled WGS sequence"/>
</dbReference>
<dbReference type="OrthoDB" id="9806226at2"/>
<evidence type="ECO:0000256" key="5">
    <source>
        <dbReference type="SAM" id="MobiDB-lite"/>
    </source>
</evidence>
<comment type="caution">
    <text evidence="6">The sequence shown here is derived from an EMBL/GenBank/DDBJ whole genome shotgun (WGS) entry which is preliminary data.</text>
</comment>
<dbReference type="Pfam" id="PF04079">
    <property type="entry name" value="SMC_ScpB"/>
    <property type="match status" value="1"/>
</dbReference>
<evidence type="ECO:0000256" key="1">
    <source>
        <dbReference type="ARBA" id="ARBA00022490"/>
    </source>
</evidence>
<dbReference type="PANTHER" id="PTHR34298">
    <property type="entry name" value="SEGREGATION AND CONDENSATION PROTEIN B"/>
    <property type="match status" value="1"/>
</dbReference>
<feature type="region of interest" description="Disordered" evidence="5">
    <location>
        <begin position="201"/>
        <end position="311"/>
    </location>
</feature>
<dbReference type="GO" id="GO:0051304">
    <property type="term" value="P:chromosome separation"/>
    <property type="evidence" value="ECO:0007669"/>
    <property type="project" value="InterPro"/>
</dbReference>
<sequence>MHDDDAFDTDTATAPVAQADQGLINRIVEAALLASAQPMSLAQLAELFPEDRPAPEGSLDLALEQLAQACAERGVELVEVASGWRYQVKPDVHAWVSRMWTERKTRYTRATLETLALIAYRQPITRGEIEQVRGVAVSSNIIQALEEREWIRVVGHRDVPGRPALFGTTKAFLDYFGLKRLDELPPLSELKDIAELDPQLPLPGAPLPARAAAECQPDAEADADAEAAPADDAASADEDGEPPASPDSPPAQDAPDADGDLPPPATQDAPDLDAPAADAAEPTDAPQTDAPASTTHQEDDADTVSSEHKHE</sequence>
<evidence type="ECO:0000256" key="2">
    <source>
        <dbReference type="ARBA" id="ARBA00022618"/>
    </source>
</evidence>
<accession>A0A4V6ML22</accession>
<dbReference type="InterPro" id="IPR036390">
    <property type="entry name" value="WH_DNA-bd_sf"/>
</dbReference>
<dbReference type="AlphaFoldDB" id="A0A4V6ML22"/>
<dbReference type="GO" id="GO:0051301">
    <property type="term" value="P:cell division"/>
    <property type="evidence" value="ECO:0007669"/>
    <property type="project" value="UniProtKB-KW"/>
</dbReference>
<dbReference type="InterPro" id="IPR005234">
    <property type="entry name" value="ScpB_csome_segregation"/>
</dbReference>
<dbReference type="SUPFAM" id="SSF46785">
    <property type="entry name" value="Winged helix' DNA-binding domain"/>
    <property type="match status" value="2"/>
</dbReference>
<keyword evidence="4" id="KW-0131">Cell cycle</keyword>
<keyword evidence="3" id="KW-0159">Chromosome partition</keyword>
<gene>
    <name evidence="6" type="primary">scpB</name>
    <name evidence="6" type="ORF">EA655_02435</name>
</gene>
<evidence type="ECO:0000313" key="7">
    <source>
        <dbReference type="Proteomes" id="UP000294164"/>
    </source>
</evidence>
<evidence type="ECO:0000256" key="4">
    <source>
        <dbReference type="ARBA" id="ARBA00023306"/>
    </source>
</evidence>
<dbReference type="NCBIfam" id="TIGR00281">
    <property type="entry name" value="SMC-Scp complex subunit ScpB"/>
    <property type="match status" value="1"/>
</dbReference>
<feature type="compositionally biased region" description="Low complexity" evidence="5">
    <location>
        <begin position="207"/>
        <end position="216"/>
    </location>
</feature>
<dbReference type="PANTHER" id="PTHR34298:SF2">
    <property type="entry name" value="SEGREGATION AND CONDENSATION PROTEIN B"/>
    <property type="match status" value="1"/>
</dbReference>
<organism evidence="6 7">
    <name type="scientific">Pseudoxanthomonas winnipegensis</name>
    <dbReference type="NCBI Taxonomy" id="2480810"/>
    <lineage>
        <taxon>Bacteria</taxon>
        <taxon>Pseudomonadati</taxon>
        <taxon>Pseudomonadota</taxon>
        <taxon>Gammaproteobacteria</taxon>
        <taxon>Lysobacterales</taxon>
        <taxon>Lysobacteraceae</taxon>
        <taxon>Pseudoxanthomonas</taxon>
    </lineage>
</organism>
<keyword evidence="1" id="KW-0963">Cytoplasm</keyword>
<reference evidence="6 7" key="1">
    <citation type="submission" date="2019-02" db="EMBL/GenBank/DDBJ databases">
        <title>WGS of Pseudoxanthomonas species novum from clinical isolates.</title>
        <authorList>
            <person name="Bernier A.-M."/>
            <person name="Bernard K."/>
            <person name="Vachon A."/>
        </authorList>
    </citation>
    <scope>NUCLEOTIDE SEQUENCE [LARGE SCALE GENOMIC DNA]</scope>
    <source>
        <strain evidence="6 7">NML130969</strain>
    </source>
</reference>